<dbReference type="GO" id="GO:0005737">
    <property type="term" value="C:cytoplasm"/>
    <property type="evidence" value="ECO:0007669"/>
    <property type="project" value="TreeGrafter"/>
</dbReference>
<feature type="binding site" evidence="6">
    <location>
        <position position="347"/>
    </location>
    <ligand>
        <name>D-dopa</name>
        <dbReference type="ChEBI" id="CHEBI:149689"/>
    </ligand>
</feature>
<dbReference type="GO" id="GO:0019478">
    <property type="term" value="P:D-amino acid catabolic process"/>
    <property type="evidence" value="ECO:0007669"/>
    <property type="project" value="TreeGrafter"/>
</dbReference>
<dbReference type="AlphaFoldDB" id="A0A371CZK2"/>
<dbReference type="PANTHER" id="PTHR11530:SF25">
    <property type="entry name" value="FAD DEPENDENT OXIDOREDUCTASE DOMAIN-CONTAINING PROTEIN"/>
    <property type="match status" value="1"/>
</dbReference>
<feature type="binding site" evidence="6">
    <location>
        <begin position="72"/>
        <end position="73"/>
    </location>
    <ligand>
        <name>FAD</name>
        <dbReference type="ChEBI" id="CHEBI:57692"/>
    </ligand>
</feature>
<evidence type="ECO:0000259" key="7">
    <source>
        <dbReference type="Pfam" id="PF01266"/>
    </source>
</evidence>
<dbReference type="STRING" id="139420.A0A371CZK2"/>
<feature type="binding site" evidence="6">
    <location>
        <position position="382"/>
    </location>
    <ligand>
        <name>D-dopa</name>
        <dbReference type="ChEBI" id="CHEBI:149689"/>
    </ligand>
</feature>
<feature type="binding site" evidence="6">
    <location>
        <position position="237"/>
    </location>
    <ligand>
        <name>FAD</name>
        <dbReference type="ChEBI" id="CHEBI:57692"/>
    </ligand>
</feature>
<feature type="domain" description="FAD dependent oxidoreductase" evidence="7">
    <location>
        <begin position="31"/>
        <end position="393"/>
    </location>
</feature>
<dbReference type="Pfam" id="PF01266">
    <property type="entry name" value="DAO"/>
    <property type="match status" value="1"/>
</dbReference>
<name>A0A371CZK2_9APHY</name>
<evidence type="ECO:0000313" key="8">
    <source>
        <dbReference type="EMBL" id="RDX45718.1"/>
    </source>
</evidence>
<gene>
    <name evidence="8" type="ORF">OH76DRAFT_1407704</name>
</gene>
<evidence type="ECO:0000256" key="4">
    <source>
        <dbReference type="ARBA" id="ARBA00022827"/>
    </source>
</evidence>
<proteinExistence type="inferred from homology"/>
<sequence length="432" mass="47571">MPTATSQPLVFWKDLSPSPVPLEPATPFSPRVLIVGGGVIGLVTAWTLLDKGYHVIIVAKEWASFGKKQRLTSQIAGALWEYPPAVCGQHTDAISLRHSRTWCMVSYHIWDAIAAKPDLAREAGVSVKPSDFFFPFHIEEDPTQLAKMDEIAASGVRGFRHSADIVQERNVNPEYGAVDAYELLAPVIDTDRAMTWLMSLVQRKGARLVTRTIHGDLLDHEQALRAEYAADVLVNATGIASTELAGDPSCYPIRGGLLRVINDGSDFPVIDTALSISAEVANEIVFLVPRNDKILLIGGITEPHEGELDYTLDTPIIKRMRSRCEAFLPLLKKARLDPDYPIAQGLRPFRKQNVRVERESRPVAGESIVKYSRIIHSYGHGGAGWSLAFGCAADVLAMVEEALLDRVPTPMATETVLARRRHDAESRISARL</sequence>
<dbReference type="GO" id="GO:0003884">
    <property type="term" value="F:D-amino-acid oxidase activity"/>
    <property type="evidence" value="ECO:0007669"/>
    <property type="project" value="InterPro"/>
</dbReference>
<reference evidence="8 9" key="1">
    <citation type="journal article" date="2018" name="Biotechnol. Biofuels">
        <title>Integrative visual omics of the white-rot fungus Polyporus brumalis exposes the biotechnological potential of its oxidative enzymes for delignifying raw plant biomass.</title>
        <authorList>
            <person name="Miyauchi S."/>
            <person name="Rancon A."/>
            <person name="Drula E."/>
            <person name="Hage H."/>
            <person name="Chaduli D."/>
            <person name="Favel A."/>
            <person name="Grisel S."/>
            <person name="Henrissat B."/>
            <person name="Herpoel-Gimbert I."/>
            <person name="Ruiz-Duenas F.J."/>
            <person name="Chevret D."/>
            <person name="Hainaut M."/>
            <person name="Lin J."/>
            <person name="Wang M."/>
            <person name="Pangilinan J."/>
            <person name="Lipzen A."/>
            <person name="Lesage-Meessen L."/>
            <person name="Navarro D."/>
            <person name="Riley R."/>
            <person name="Grigoriev I.V."/>
            <person name="Zhou S."/>
            <person name="Raouche S."/>
            <person name="Rosso M.N."/>
        </authorList>
    </citation>
    <scope>NUCLEOTIDE SEQUENCE [LARGE SCALE GENOMIC DNA]</scope>
    <source>
        <strain evidence="8 9">BRFM 1820</strain>
    </source>
</reference>
<dbReference type="SUPFAM" id="SSF54373">
    <property type="entry name" value="FAD-linked reductases, C-terminal domain"/>
    <property type="match status" value="1"/>
</dbReference>
<keyword evidence="5" id="KW-0560">Oxidoreductase</keyword>
<accession>A0A371CZK2</accession>
<dbReference type="Gene3D" id="3.30.9.10">
    <property type="entry name" value="D-Amino Acid Oxidase, subunit A, domain 2"/>
    <property type="match status" value="1"/>
</dbReference>
<organism evidence="8 9">
    <name type="scientific">Lentinus brumalis</name>
    <dbReference type="NCBI Taxonomy" id="2498619"/>
    <lineage>
        <taxon>Eukaryota</taxon>
        <taxon>Fungi</taxon>
        <taxon>Dikarya</taxon>
        <taxon>Basidiomycota</taxon>
        <taxon>Agaricomycotina</taxon>
        <taxon>Agaricomycetes</taxon>
        <taxon>Polyporales</taxon>
        <taxon>Polyporaceae</taxon>
        <taxon>Lentinus</taxon>
    </lineage>
</organism>
<comment type="similarity">
    <text evidence="2">Belongs to the DAMOX/DASOX family.</text>
</comment>
<evidence type="ECO:0000256" key="6">
    <source>
        <dbReference type="PIRSR" id="PIRSR000189-1"/>
    </source>
</evidence>
<keyword evidence="4 6" id="KW-0274">FAD</keyword>
<dbReference type="OrthoDB" id="2015447at2759"/>
<keyword evidence="3" id="KW-0285">Flavoprotein</keyword>
<evidence type="ECO:0000256" key="5">
    <source>
        <dbReference type="ARBA" id="ARBA00023002"/>
    </source>
</evidence>
<evidence type="ECO:0000256" key="3">
    <source>
        <dbReference type="ARBA" id="ARBA00022630"/>
    </source>
</evidence>
<evidence type="ECO:0000313" key="9">
    <source>
        <dbReference type="Proteomes" id="UP000256964"/>
    </source>
</evidence>
<dbReference type="GO" id="GO:0071949">
    <property type="term" value="F:FAD binding"/>
    <property type="evidence" value="ECO:0007669"/>
    <property type="project" value="InterPro"/>
</dbReference>
<dbReference type="PANTHER" id="PTHR11530">
    <property type="entry name" value="D-AMINO ACID OXIDASE"/>
    <property type="match status" value="1"/>
</dbReference>
<keyword evidence="9" id="KW-1185">Reference proteome</keyword>
<dbReference type="InterPro" id="IPR006076">
    <property type="entry name" value="FAD-dep_OxRdtase"/>
</dbReference>
<evidence type="ECO:0000256" key="1">
    <source>
        <dbReference type="ARBA" id="ARBA00001974"/>
    </source>
</evidence>
<evidence type="ECO:0000256" key="2">
    <source>
        <dbReference type="ARBA" id="ARBA00006730"/>
    </source>
</evidence>
<protein>
    <submittedName>
        <fullName evidence="8">FAD dependent oxidoreductase</fullName>
    </submittedName>
</protein>
<dbReference type="Gene3D" id="3.40.50.720">
    <property type="entry name" value="NAD(P)-binding Rossmann-like Domain"/>
    <property type="match status" value="1"/>
</dbReference>
<dbReference type="SUPFAM" id="SSF51971">
    <property type="entry name" value="Nucleotide-binding domain"/>
    <property type="match status" value="1"/>
</dbReference>
<dbReference type="EMBL" id="KZ857434">
    <property type="protein sequence ID" value="RDX45718.1"/>
    <property type="molecule type" value="Genomic_DNA"/>
</dbReference>
<comment type="cofactor">
    <cofactor evidence="1 6">
        <name>FAD</name>
        <dbReference type="ChEBI" id="CHEBI:57692"/>
    </cofactor>
</comment>
<dbReference type="InterPro" id="IPR023209">
    <property type="entry name" value="DAO"/>
</dbReference>
<dbReference type="Proteomes" id="UP000256964">
    <property type="component" value="Unassembled WGS sequence"/>
</dbReference>
<dbReference type="PIRSF" id="PIRSF000189">
    <property type="entry name" value="D-aa_oxidase"/>
    <property type="match status" value="1"/>
</dbReference>